<sequence length="31" mass="3705">MKLRIGISNFAGYFYEKAIVNYKIIAYKNIY</sequence>
<name>R4KEH9_9FIRM</name>
<keyword evidence="2" id="KW-1185">Reference proteome</keyword>
<accession>R4KEH9</accession>
<dbReference type="AlphaFoldDB" id="R4KEH9"/>
<proteinExistence type="predicted"/>
<evidence type="ECO:0000313" key="1">
    <source>
        <dbReference type="EMBL" id="AGL00067.1"/>
    </source>
</evidence>
<organism evidence="1 2">
    <name type="scientific">Desulfoscipio gibsoniae DSM 7213</name>
    <dbReference type="NCBI Taxonomy" id="767817"/>
    <lineage>
        <taxon>Bacteria</taxon>
        <taxon>Bacillati</taxon>
        <taxon>Bacillota</taxon>
        <taxon>Clostridia</taxon>
        <taxon>Eubacteriales</taxon>
        <taxon>Desulfallaceae</taxon>
        <taxon>Desulfoscipio</taxon>
    </lineage>
</organism>
<gene>
    <name evidence="1" type="ORF">Desgi_0499</name>
</gene>
<protein>
    <submittedName>
        <fullName evidence="1">Uncharacterized protein</fullName>
    </submittedName>
</protein>
<dbReference type="Proteomes" id="UP000013520">
    <property type="component" value="Chromosome"/>
</dbReference>
<dbReference type="KEGG" id="dgi:Desgi_0499"/>
<reference evidence="1 2" key="1">
    <citation type="submission" date="2012-01" db="EMBL/GenBank/DDBJ databases">
        <title>Complete sequence of Desulfotomaculum gibsoniae DSM 7213.</title>
        <authorList>
            <consortium name="US DOE Joint Genome Institute"/>
            <person name="Lucas S."/>
            <person name="Han J."/>
            <person name="Lapidus A."/>
            <person name="Cheng J.-F."/>
            <person name="Goodwin L."/>
            <person name="Pitluck S."/>
            <person name="Peters L."/>
            <person name="Ovchinnikova G."/>
            <person name="Teshima H."/>
            <person name="Detter J.C."/>
            <person name="Han C."/>
            <person name="Tapia R."/>
            <person name="Land M."/>
            <person name="Hauser L."/>
            <person name="Kyrpides N."/>
            <person name="Ivanova N."/>
            <person name="Pagani I."/>
            <person name="Parshina S."/>
            <person name="Plugge C."/>
            <person name="Muyzer G."/>
            <person name="Kuever J."/>
            <person name="Ivanova A."/>
            <person name="Nazina T."/>
            <person name="Klenk H.-P."/>
            <person name="Brambilla E."/>
            <person name="Spring S."/>
            <person name="Stams A.F."/>
            <person name="Woyke T."/>
        </authorList>
    </citation>
    <scope>NUCLEOTIDE SEQUENCE [LARGE SCALE GENOMIC DNA]</scope>
    <source>
        <strain evidence="1 2">DSM 7213</strain>
    </source>
</reference>
<evidence type="ECO:0000313" key="2">
    <source>
        <dbReference type="Proteomes" id="UP000013520"/>
    </source>
</evidence>
<dbReference type="EMBL" id="CP003273">
    <property type="protein sequence ID" value="AGL00067.1"/>
    <property type="molecule type" value="Genomic_DNA"/>
</dbReference>
<dbReference type="HOGENOM" id="CLU_3396165_0_0_9"/>